<keyword evidence="3" id="KW-1185">Reference proteome</keyword>
<reference evidence="2 3" key="1">
    <citation type="submission" date="2023-09" db="EMBL/GenBank/DDBJ databases">
        <authorList>
            <person name="Wang M."/>
        </authorList>
    </citation>
    <scope>NUCLEOTIDE SEQUENCE [LARGE SCALE GENOMIC DNA]</scope>
    <source>
        <strain evidence="2">GT-2023</strain>
        <tissue evidence="2">Liver</tissue>
    </source>
</reference>
<dbReference type="Proteomes" id="UP001558613">
    <property type="component" value="Unassembled WGS sequence"/>
</dbReference>
<sequence>MNCWAAILHDDQSIRRLVGNCPALRGNTRIQLFEISQQTNIQLLVKLYSVFMLCKMCCFEFAISSDQHGVENKRHLCLLSPKQDFHPSPLSYTLAFQVLNLHGWYFLTTEYLEFQHCIKKLAVWFYDILDQLDLVF</sequence>
<accession>A0ABR3MXS4</accession>
<feature type="domain" description="DUF6729" evidence="1">
    <location>
        <begin position="92"/>
        <end position="134"/>
    </location>
</feature>
<evidence type="ECO:0000313" key="2">
    <source>
        <dbReference type="EMBL" id="KAL1269391.1"/>
    </source>
</evidence>
<evidence type="ECO:0000313" key="3">
    <source>
        <dbReference type="Proteomes" id="UP001558613"/>
    </source>
</evidence>
<proteinExistence type="predicted"/>
<name>A0ABR3MXS4_9TELE</name>
<dbReference type="Pfam" id="PF20499">
    <property type="entry name" value="DUF6729"/>
    <property type="match status" value="1"/>
</dbReference>
<dbReference type="InterPro" id="IPR046616">
    <property type="entry name" value="DUF6729"/>
</dbReference>
<comment type="caution">
    <text evidence="2">The sequence shown here is derived from an EMBL/GenBank/DDBJ whole genome shotgun (WGS) entry which is preliminary data.</text>
</comment>
<protein>
    <recommendedName>
        <fullName evidence="1">DUF6729 domain-containing protein</fullName>
    </recommendedName>
</protein>
<organism evidence="2 3">
    <name type="scientific">Cirrhinus molitorella</name>
    <name type="common">mud carp</name>
    <dbReference type="NCBI Taxonomy" id="172907"/>
    <lineage>
        <taxon>Eukaryota</taxon>
        <taxon>Metazoa</taxon>
        <taxon>Chordata</taxon>
        <taxon>Craniata</taxon>
        <taxon>Vertebrata</taxon>
        <taxon>Euteleostomi</taxon>
        <taxon>Actinopterygii</taxon>
        <taxon>Neopterygii</taxon>
        <taxon>Teleostei</taxon>
        <taxon>Ostariophysi</taxon>
        <taxon>Cypriniformes</taxon>
        <taxon>Cyprinidae</taxon>
        <taxon>Labeoninae</taxon>
        <taxon>Labeonini</taxon>
        <taxon>Cirrhinus</taxon>
    </lineage>
</organism>
<dbReference type="EMBL" id="JAYMGO010000008">
    <property type="protein sequence ID" value="KAL1269391.1"/>
    <property type="molecule type" value="Genomic_DNA"/>
</dbReference>
<gene>
    <name evidence="2" type="ORF">QQF64_031680</name>
</gene>
<evidence type="ECO:0000259" key="1">
    <source>
        <dbReference type="Pfam" id="PF20499"/>
    </source>
</evidence>